<evidence type="ECO:0000313" key="3">
    <source>
        <dbReference type="EMBL" id="GIQ79657.1"/>
    </source>
</evidence>
<keyword evidence="1" id="KW-0175">Coiled coil</keyword>
<protein>
    <submittedName>
        <fullName evidence="3">Uncharacterized protein</fullName>
    </submittedName>
</protein>
<feature type="compositionally biased region" description="Polar residues" evidence="2">
    <location>
        <begin position="1"/>
        <end position="35"/>
    </location>
</feature>
<evidence type="ECO:0000313" key="4">
    <source>
        <dbReference type="Proteomes" id="UP000265618"/>
    </source>
</evidence>
<feature type="region of interest" description="Disordered" evidence="2">
    <location>
        <begin position="1"/>
        <end position="39"/>
    </location>
</feature>
<dbReference type="AlphaFoldDB" id="A0A9K3CP07"/>
<feature type="non-terminal residue" evidence="3">
    <location>
        <position position="1"/>
    </location>
</feature>
<sequence length="320" mass="35993">RTTAVKQNGARTTAVKQKGASTTPVKQKGASTTPVEQKGALTAALQEGQPDAGDGMTILAKLRLSLNSEQRDDFEALLMHQSVALRQGLPIPGLYIPPLGAPSDTSRGGGRKNPFLCTCGRRDPNIVVNLRKKLRDTQRNSKDTEEELARATNLTELLRRQVDELKEDAKSTLESFKCRLGIVHALNSRASHAFFLVHSDHKVFSKAERALLEWKVFLQVMDGTWRCSQEREEEFQDLGTRVRRYVLNLYPWAQTSVMEKCGILRLLRNKPVHTLGEIEAMKKELRRWIAEIQMSVNIKELALFDKMLDEATEASTQTDI</sequence>
<dbReference type="Proteomes" id="UP000265618">
    <property type="component" value="Unassembled WGS sequence"/>
</dbReference>
<organism evidence="3 4">
    <name type="scientific">Kipferlia bialata</name>
    <dbReference type="NCBI Taxonomy" id="797122"/>
    <lineage>
        <taxon>Eukaryota</taxon>
        <taxon>Metamonada</taxon>
        <taxon>Carpediemonas-like organisms</taxon>
        <taxon>Kipferlia</taxon>
    </lineage>
</organism>
<evidence type="ECO:0000256" key="2">
    <source>
        <dbReference type="SAM" id="MobiDB-lite"/>
    </source>
</evidence>
<keyword evidence="4" id="KW-1185">Reference proteome</keyword>
<gene>
    <name evidence="3" type="ORF">KIPB_000328</name>
</gene>
<proteinExistence type="predicted"/>
<dbReference type="EMBL" id="BDIP01000038">
    <property type="protein sequence ID" value="GIQ79657.1"/>
    <property type="molecule type" value="Genomic_DNA"/>
</dbReference>
<accession>A0A9K3CP07</accession>
<reference evidence="3 4" key="1">
    <citation type="journal article" date="2018" name="PLoS ONE">
        <title>The draft genome of Kipferlia bialata reveals reductive genome evolution in fornicate parasites.</title>
        <authorList>
            <person name="Tanifuji G."/>
            <person name="Takabayashi S."/>
            <person name="Kume K."/>
            <person name="Takagi M."/>
            <person name="Nakayama T."/>
            <person name="Kamikawa R."/>
            <person name="Inagaki Y."/>
            <person name="Hashimoto T."/>
        </authorList>
    </citation>
    <scope>NUCLEOTIDE SEQUENCE [LARGE SCALE GENOMIC DNA]</scope>
    <source>
        <strain evidence="3">NY0173</strain>
    </source>
</reference>
<evidence type="ECO:0000256" key="1">
    <source>
        <dbReference type="SAM" id="Coils"/>
    </source>
</evidence>
<feature type="coiled-coil region" evidence="1">
    <location>
        <begin position="127"/>
        <end position="175"/>
    </location>
</feature>
<comment type="caution">
    <text evidence="3">The sequence shown here is derived from an EMBL/GenBank/DDBJ whole genome shotgun (WGS) entry which is preliminary data.</text>
</comment>
<name>A0A9K3CP07_9EUKA</name>